<sequence>LPLQRRLLVLKLLPRRLPLLFMVLLLLPLLLLRILLQRPPLLSRPLLLKAYLPLRLLFHLLSRLLLLLRLLLLQKPLLLCELFLLLLLKIPLILNSRLQLLHLLPPPLSQALLSLPLLELGKLTQRVLLGMPNLFVPMKVTIGHQVLLQAQKWYPLLQEFKPLPLVFSLTVSRPQLLKS</sequence>
<reference evidence="2 3" key="1">
    <citation type="journal article" date="2008" name="FEMS Yeast Res.">
        <title>Comparative genome analysis of a Saccharomyces cerevisiae wine strain.</title>
        <authorList>
            <person name="Borneman A.R."/>
            <person name="Forgan A.H."/>
            <person name="Pretorius I.S."/>
            <person name="Chambers P.J."/>
        </authorList>
    </citation>
    <scope>NUCLEOTIDE SEQUENCE [LARGE SCALE GENOMIC DNA]</scope>
    <source>
        <strain evidence="2 3">AWRI1631</strain>
    </source>
</reference>
<comment type="caution">
    <text evidence="2">The sequence shown here is derived from an EMBL/GenBank/DDBJ whole genome shotgun (WGS) entry which is preliminary data.</text>
</comment>
<evidence type="ECO:0000313" key="3">
    <source>
        <dbReference type="Proteomes" id="UP000008988"/>
    </source>
</evidence>
<proteinExistence type="predicted"/>
<dbReference type="AlphaFoldDB" id="B5VH54"/>
<name>B5VH54_YEAS6</name>
<keyword evidence="1" id="KW-1133">Transmembrane helix</keyword>
<evidence type="ECO:0000313" key="2">
    <source>
        <dbReference type="EMBL" id="EDZ72749.1"/>
    </source>
</evidence>
<gene>
    <name evidence="2" type="ORF">AWRI1631_47460</name>
</gene>
<protein>
    <submittedName>
        <fullName evidence="2">Uncharacterized protein</fullName>
    </submittedName>
</protein>
<accession>B5VH54</accession>
<evidence type="ECO:0000256" key="1">
    <source>
        <dbReference type="SAM" id="Phobius"/>
    </source>
</evidence>
<dbReference type="Proteomes" id="UP000008988">
    <property type="component" value="Unassembled WGS sequence"/>
</dbReference>
<keyword evidence="1" id="KW-0812">Transmembrane</keyword>
<organism evidence="2 3">
    <name type="scientific">Saccharomyces cerevisiae (strain AWRI1631)</name>
    <name type="common">Baker's yeast</name>
    <dbReference type="NCBI Taxonomy" id="545124"/>
    <lineage>
        <taxon>Eukaryota</taxon>
        <taxon>Fungi</taxon>
        <taxon>Dikarya</taxon>
        <taxon>Ascomycota</taxon>
        <taxon>Saccharomycotina</taxon>
        <taxon>Saccharomycetes</taxon>
        <taxon>Saccharomycetales</taxon>
        <taxon>Saccharomycetaceae</taxon>
        <taxon>Saccharomyces</taxon>
    </lineage>
</organism>
<feature type="transmembrane region" description="Helical" evidence="1">
    <location>
        <begin position="17"/>
        <end position="36"/>
    </location>
</feature>
<feature type="non-terminal residue" evidence="2">
    <location>
        <position position="1"/>
    </location>
</feature>
<dbReference type="EMBL" id="ABSV01000608">
    <property type="protein sequence ID" value="EDZ72749.1"/>
    <property type="molecule type" value="Genomic_DNA"/>
</dbReference>
<feature type="transmembrane region" description="Helical" evidence="1">
    <location>
        <begin position="48"/>
        <end position="70"/>
    </location>
</feature>
<keyword evidence="1" id="KW-0472">Membrane</keyword>